<dbReference type="GO" id="GO:0016226">
    <property type="term" value="P:iron-sulfur cluster assembly"/>
    <property type="evidence" value="ECO:0007669"/>
    <property type="project" value="InterPro"/>
</dbReference>
<sequence>MSDQLYREEILDHYQHPRNCQKPKTYSRFFSLSNVSCGDKITVYLQLEKEKIKQISYQISGCAISVASASILSQKLKNKTRSQVLKLTSLEVLKLLKLQLTPTRAKCALLPVEAIKKSLL</sequence>
<proteinExistence type="predicted"/>
<organism evidence="2 3">
    <name type="scientific">Candidatus Roizmanbacteria bacterium RIFOXYA1_FULL_41_12</name>
    <dbReference type="NCBI Taxonomy" id="1802082"/>
    <lineage>
        <taxon>Bacteria</taxon>
        <taxon>Candidatus Roizmaniibacteriota</taxon>
    </lineage>
</organism>
<dbReference type="Pfam" id="PF01592">
    <property type="entry name" value="NifU_N"/>
    <property type="match status" value="1"/>
</dbReference>
<gene>
    <name evidence="2" type="ORF">A2209_01560</name>
</gene>
<dbReference type="AlphaFoldDB" id="A0A1F7KEY4"/>
<reference evidence="2 3" key="1">
    <citation type="journal article" date="2016" name="Nat. Commun.">
        <title>Thousands of microbial genomes shed light on interconnected biogeochemical processes in an aquifer system.</title>
        <authorList>
            <person name="Anantharaman K."/>
            <person name="Brown C.T."/>
            <person name="Hug L.A."/>
            <person name="Sharon I."/>
            <person name="Castelle C.J."/>
            <person name="Probst A.J."/>
            <person name="Thomas B.C."/>
            <person name="Singh A."/>
            <person name="Wilkins M.J."/>
            <person name="Karaoz U."/>
            <person name="Brodie E.L."/>
            <person name="Williams K.H."/>
            <person name="Hubbard S.S."/>
            <person name="Banfield J.F."/>
        </authorList>
    </citation>
    <scope>NUCLEOTIDE SEQUENCE [LARGE SCALE GENOMIC DNA]</scope>
</reference>
<dbReference type="SUPFAM" id="SSF82649">
    <property type="entry name" value="SufE/NifU"/>
    <property type="match status" value="1"/>
</dbReference>
<dbReference type="CDD" id="cd06664">
    <property type="entry name" value="IscU_like"/>
    <property type="match status" value="1"/>
</dbReference>
<dbReference type="Proteomes" id="UP000178450">
    <property type="component" value="Unassembled WGS sequence"/>
</dbReference>
<protein>
    <recommendedName>
        <fullName evidence="1">NIF system FeS cluster assembly NifU N-terminal domain-containing protein</fullName>
    </recommendedName>
</protein>
<dbReference type="GO" id="GO:0005506">
    <property type="term" value="F:iron ion binding"/>
    <property type="evidence" value="ECO:0007669"/>
    <property type="project" value="InterPro"/>
</dbReference>
<dbReference type="PANTHER" id="PTHR10093">
    <property type="entry name" value="IRON-SULFUR CLUSTER ASSEMBLY ENZYME NIFU HOMOLOG"/>
    <property type="match status" value="1"/>
</dbReference>
<dbReference type="EMBL" id="MGBG01000007">
    <property type="protein sequence ID" value="OGK66420.1"/>
    <property type="molecule type" value="Genomic_DNA"/>
</dbReference>
<dbReference type="InterPro" id="IPR002871">
    <property type="entry name" value="NIF_FeS_clus_asmbl_NifU_N"/>
</dbReference>
<evidence type="ECO:0000259" key="1">
    <source>
        <dbReference type="Pfam" id="PF01592"/>
    </source>
</evidence>
<evidence type="ECO:0000313" key="3">
    <source>
        <dbReference type="Proteomes" id="UP000178450"/>
    </source>
</evidence>
<dbReference type="GO" id="GO:0051536">
    <property type="term" value="F:iron-sulfur cluster binding"/>
    <property type="evidence" value="ECO:0007669"/>
    <property type="project" value="InterPro"/>
</dbReference>
<evidence type="ECO:0000313" key="2">
    <source>
        <dbReference type="EMBL" id="OGK66420.1"/>
    </source>
</evidence>
<accession>A0A1F7KEY4</accession>
<comment type="caution">
    <text evidence="2">The sequence shown here is derived from an EMBL/GenBank/DDBJ whole genome shotgun (WGS) entry which is preliminary data.</text>
</comment>
<dbReference type="Gene3D" id="3.90.1010.10">
    <property type="match status" value="1"/>
</dbReference>
<feature type="domain" description="NIF system FeS cluster assembly NifU N-terminal" evidence="1">
    <location>
        <begin position="6"/>
        <end position="118"/>
    </location>
</feature>
<name>A0A1F7KEY4_9BACT</name>